<dbReference type="EMBL" id="QEAO01000018">
    <property type="protein sequence ID" value="TPX33725.1"/>
    <property type="molecule type" value="Genomic_DNA"/>
</dbReference>
<evidence type="ECO:0000256" key="6">
    <source>
        <dbReference type="ARBA" id="ARBA00022927"/>
    </source>
</evidence>
<dbReference type="GeneID" id="42004627"/>
<keyword evidence="4" id="KW-0813">Transport</keyword>
<proteinExistence type="inferred from homology"/>
<dbReference type="GO" id="GO:0006611">
    <property type="term" value="P:protein export from nucleus"/>
    <property type="evidence" value="ECO:0007669"/>
    <property type="project" value="TreeGrafter"/>
</dbReference>
<dbReference type="GO" id="GO:0005643">
    <property type="term" value="C:nuclear pore"/>
    <property type="evidence" value="ECO:0007669"/>
    <property type="project" value="TreeGrafter"/>
</dbReference>
<name>A0A507C898_9FUNG</name>
<evidence type="ECO:0000313" key="9">
    <source>
        <dbReference type="EMBL" id="TPX33725.1"/>
    </source>
</evidence>
<organism evidence="9 10">
    <name type="scientific">Synchytrium microbalum</name>
    <dbReference type="NCBI Taxonomy" id="1806994"/>
    <lineage>
        <taxon>Eukaryota</taxon>
        <taxon>Fungi</taxon>
        <taxon>Fungi incertae sedis</taxon>
        <taxon>Chytridiomycota</taxon>
        <taxon>Chytridiomycota incertae sedis</taxon>
        <taxon>Chytridiomycetes</taxon>
        <taxon>Synchytriales</taxon>
        <taxon>Synchytriaceae</taxon>
        <taxon>Synchytrium</taxon>
    </lineage>
</organism>
<dbReference type="Proteomes" id="UP000319731">
    <property type="component" value="Unassembled WGS sequence"/>
</dbReference>
<dbReference type="OrthoDB" id="5548448at2759"/>
<accession>A0A507C898</accession>
<keyword evidence="6" id="KW-0653">Protein transport</keyword>
<evidence type="ECO:0000256" key="7">
    <source>
        <dbReference type="ARBA" id="ARBA00023242"/>
    </source>
</evidence>
<dbReference type="InterPro" id="IPR044189">
    <property type="entry name" value="XPO4/7-like"/>
</dbReference>
<gene>
    <name evidence="9" type="ORF">SmJEL517_g03402</name>
</gene>
<sequence>MDYDSVLRTFEQACRDFQTPATRIAGERVLLQFRSTPGILSVCQYILGQQEVCGLSRCILTDPPNTLCAEHASHPLVQFEVAAAMKEAITREFTQHSKQEIQALRTYLIKTVVSRGQRYFISSLFRTGIGIDLSSPNSLPHYVREQLLQTAALLVKRGWLDATQDEMEAVIKDAADLLQGTVFEKKLSMSLLMALINEFSSGKASAIGLPWSFHYQCRKSFEKTELQHIFQMALQVLFTSLPEVTAISTFDESSDTGVLVASIVAVSETILQWEFTDTDNTMGGAFERNVLPDTNAAEDEAKSQVSVFPESWSALLVRPDVLDLFFLAYKALAKDSNAGNRARQCLIQLAGLHGRIFPNNDAQIAYAAHFLDGLMRLLQEFLSSNSDHLDDESGPELIGIVQMSRRLLTRFPIPILGSSPHLSRFLEDMSVLTRLCLRQGVGSEASWCSEAAEELLETWSAFVTDANQLSGPGYDALKAYLQAQSGSIFTTYVDAQMETARVTSEEEDGIDEDDMGFKDQEMYSDQLISAAALARNSPRQSLDRMMLEISARVECVKRAFEGQSAENLSIILEQTHWLTLIAGYILADSGVGEQPLVPSSLASLSNEVAAEANPTLILPNMLFGLLKYVTVDPSLPQMELCSPLVAESLLWLVERWSRTYLFLNADEQHPRCPTIIAAFGVNDNGSRILEVILDMIHDNLVLWVADPDVTAQIVRMLNTFPQNKMIRHSLLESEKFQGIATFILNNLHRIPAIVHTSLIQTIATIASHAATEEARLEYFTGLNEAVQKRLLAVIQLPNFSQVCHRPEIILQVVNTLELYIGLAQSQDMATTSLVFAACAPYLGAFVHLVDVYHNSPEVEQYVLQFFEAFVRNAVFTQLQPSDMDMLTSTLLNLFTTFGKTGIGKSRSAEVGQEDELFEDVSSLLRLMSSLMESGLSDGAGESVARAKIGDVVFHGVNTVIPLISAEMLKYPQLGREYVPLVSRLVQYFPERLIQLPAPLLSSLVKSLIYGFDATEYEIARSAFEAAMTLAIWSRKPEAIQDPALVYIQPHLDSLLSEILQCLLFKEFDPDLIESAGEAFFVLTICRNATYIEFVRQLVDSREDVAIKSRLSAAFVSLNQVLAIAASDVMTVVTSTSGTFLRGSKFDSFRSGLVDFLVNVRGFLRVK</sequence>
<dbReference type="GO" id="GO:0005737">
    <property type="term" value="C:cytoplasm"/>
    <property type="evidence" value="ECO:0007669"/>
    <property type="project" value="UniProtKB-SubCell"/>
</dbReference>
<evidence type="ECO:0000256" key="2">
    <source>
        <dbReference type="ARBA" id="ARBA00004496"/>
    </source>
</evidence>
<evidence type="ECO:0000256" key="1">
    <source>
        <dbReference type="ARBA" id="ARBA00004123"/>
    </source>
</evidence>
<protein>
    <recommendedName>
        <fullName evidence="8">Exportin-4</fullName>
    </recommendedName>
</protein>
<comment type="similarity">
    <text evidence="3">Belongs to the exportin family.</text>
</comment>
<dbReference type="InterPro" id="IPR016024">
    <property type="entry name" value="ARM-type_fold"/>
</dbReference>
<dbReference type="RefSeq" id="XP_031024642.1">
    <property type="nucleotide sequence ID" value="XM_031169330.1"/>
</dbReference>
<comment type="subcellular location">
    <subcellularLocation>
        <location evidence="2">Cytoplasm</location>
    </subcellularLocation>
    <subcellularLocation>
        <location evidence="1">Nucleus</location>
    </subcellularLocation>
</comment>
<reference evidence="9 10" key="1">
    <citation type="journal article" date="2019" name="Sci. Rep.">
        <title>Comparative genomics of chytrid fungi reveal insights into the obligate biotrophic and pathogenic lifestyle of Synchytrium endobioticum.</title>
        <authorList>
            <person name="van de Vossenberg B.T.L.H."/>
            <person name="Warris S."/>
            <person name="Nguyen H.D.T."/>
            <person name="van Gent-Pelzer M.P.E."/>
            <person name="Joly D.L."/>
            <person name="van de Geest H.C."/>
            <person name="Bonants P.J.M."/>
            <person name="Smith D.S."/>
            <person name="Levesque C.A."/>
            <person name="van der Lee T.A.J."/>
        </authorList>
    </citation>
    <scope>NUCLEOTIDE SEQUENCE [LARGE SCALE GENOMIC DNA]</scope>
    <source>
        <strain evidence="9 10">JEL517</strain>
    </source>
</reference>
<evidence type="ECO:0000256" key="3">
    <source>
        <dbReference type="ARBA" id="ARBA00009466"/>
    </source>
</evidence>
<dbReference type="GO" id="GO:0005049">
    <property type="term" value="F:nuclear export signal receptor activity"/>
    <property type="evidence" value="ECO:0007669"/>
    <property type="project" value="InterPro"/>
</dbReference>
<keyword evidence="10" id="KW-1185">Reference proteome</keyword>
<keyword evidence="5" id="KW-0963">Cytoplasm</keyword>
<dbReference type="PANTHER" id="PTHR12596">
    <property type="entry name" value="EXPORTIN 4,7-RELATED"/>
    <property type="match status" value="1"/>
</dbReference>
<evidence type="ECO:0000313" key="10">
    <source>
        <dbReference type="Proteomes" id="UP000319731"/>
    </source>
</evidence>
<dbReference type="PANTHER" id="PTHR12596:SF1">
    <property type="entry name" value="EXPORTIN-4"/>
    <property type="match status" value="1"/>
</dbReference>
<evidence type="ECO:0000256" key="4">
    <source>
        <dbReference type="ARBA" id="ARBA00022448"/>
    </source>
</evidence>
<dbReference type="AlphaFoldDB" id="A0A507C898"/>
<comment type="caution">
    <text evidence="9">The sequence shown here is derived from an EMBL/GenBank/DDBJ whole genome shotgun (WGS) entry which is preliminary data.</text>
</comment>
<evidence type="ECO:0000256" key="5">
    <source>
        <dbReference type="ARBA" id="ARBA00022490"/>
    </source>
</evidence>
<dbReference type="STRING" id="1806994.A0A507C898"/>
<dbReference type="SUPFAM" id="SSF48371">
    <property type="entry name" value="ARM repeat"/>
    <property type="match status" value="1"/>
</dbReference>
<evidence type="ECO:0000256" key="8">
    <source>
        <dbReference type="ARBA" id="ARBA00040444"/>
    </source>
</evidence>
<dbReference type="InterPro" id="IPR011989">
    <property type="entry name" value="ARM-like"/>
</dbReference>
<dbReference type="Gene3D" id="1.25.10.10">
    <property type="entry name" value="Leucine-rich Repeat Variant"/>
    <property type="match status" value="2"/>
</dbReference>
<keyword evidence="7" id="KW-0539">Nucleus</keyword>